<proteinExistence type="predicted"/>
<sequence length="124" mass="13985">MVTMVPRVAAKITVSKRALVSLDTVEVLVRCARTMYHRVGIATKPIMTTKPNGGIPISTLIPMKAITIRPTTTAVSLNVFTRLHNQLMNVRMRLTSFAVFIVPPYVDEISWNVNIHPRFVQFCY</sequence>
<gene>
    <name evidence="1" type="ORF">UFOPK2975_01267</name>
</gene>
<dbReference type="AlphaFoldDB" id="A0A6J6XXP0"/>
<organism evidence="1">
    <name type="scientific">freshwater metagenome</name>
    <dbReference type="NCBI Taxonomy" id="449393"/>
    <lineage>
        <taxon>unclassified sequences</taxon>
        <taxon>metagenomes</taxon>
        <taxon>ecological metagenomes</taxon>
    </lineage>
</organism>
<accession>A0A6J6XXP0</accession>
<reference evidence="1" key="1">
    <citation type="submission" date="2020-05" db="EMBL/GenBank/DDBJ databases">
        <authorList>
            <person name="Chiriac C."/>
            <person name="Salcher M."/>
            <person name="Ghai R."/>
            <person name="Kavagutti S V."/>
        </authorList>
    </citation>
    <scope>NUCLEOTIDE SEQUENCE</scope>
</reference>
<name>A0A6J6XXP0_9ZZZZ</name>
<protein>
    <submittedName>
        <fullName evidence="1">Unannotated protein</fullName>
    </submittedName>
</protein>
<evidence type="ECO:0000313" key="1">
    <source>
        <dbReference type="EMBL" id="CAB4801259.1"/>
    </source>
</evidence>
<dbReference type="EMBL" id="CAFAAG010000129">
    <property type="protein sequence ID" value="CAB4801259.1"/>
    <property type="molecule type" value="Genomic_DNA"/>
</dbReference>